<feature type="transmembrane region" description="Helical" evidence="6">
    <location>
        <begin position="89"/>
        <end position="109"/>
    </location>
</feature>
<dbReference type="PANTHER" id="PTHR33931:SF2">
    <property type="entry name" value="HOLIN-LIKE PROTEIN CIDA"/>
    <property type="match status" value="1"/>
</dbReference>
<protein>
    <submittedName>
        <fullName evidence="7">Holin-like protein</fullName>
    </submittedName>
</protein>
<accession>A0A1W1ZQW6</accession>
<proteinExistence type="predicted"/>
<evidence type="ECO:0000256" key="4">
    <source>
        <dbReference type="ARBA" id="ARBA00022989"/>
    </source>
</evidence>
<keyword evidence="4 6" id="KW-1133">Transmembrane helix</keyword>
<keyword evidence="3 6" id="KW-0812">Transmembrane</keyword>
<gene>
    <name evidence="7" type="ORF">SAMN04488500_104126</name>
</gene>
<evidence type="ECO:0000256" key="1">
    <source>
        <dbReference type="ARBA" id="ARBA00004651"/>
    </source>
</evidence>
<dbReference type="GO" id="GO:0005886">
    <property type="term" value="C:plasma membrane"/>
    <property type="evidence" value="ECO:0007669"/>
    <property type="project" value="UniProtKB-SubCell"/>
</dbReference>
<sequence length="122" mass="13449">MKGLQMLGQGVLLWMVYWLGNQISLVSGLPIPGNVFGMMLLFVLLLFGVIKLHYIQDAADFLLKHMLFLFIPIAVGLMNWGAVFYEYGIILALALVAGAVFPLFAVGVLTQALHKGDKECNH</sequence>
<feature type="transmembrane region" description="Helical" evidence="6">
    <location>
        <begin position="66"/>
        <end position="83"/>
    </location>
</feature>
<evidence type="ECO:0000256" key="6">
    <source>
        <dbReference type="SAM" id="Phobius"/>
    </source>
</evidence>
<evidence type="ECO:0000313" key="7">
    <source>
        <dbReference type="EMBL" id="SMC50747.1"/>
    </source>
</evidence>
<dbReference type="AlphaFoldDB" id="A0A1W1ZQW6"/>
<dbReference type="STRING" id="112901.SAMN04488500_104126"/>
<dbReference type="Pfam" id="PF03788">
    <property type="entry name" value="LrgA"/>
    <property type="match status" value="1"/>
</dbReference>
<evidence type="ECO:0000256" key="3">
    <source>
        <dbReference type="ARBA" id="ARBA00022692"/>
    </source>
</evidence>
<feature type="transmembrane region" description="Helical" evidence="6">
    <location>
        <begin position="35"/>
        <end position="54"/>
    </location>
</feature>
<comment type="subcellular location">
    <subcellularLocation>
        <location evidence="1">Cell membrane</location>
        <topology evidence="1">Multi-pass membrane protein</topology>
    </subcellularLocation>
</comment>
<evidence type="ECO:0000256" key="5">
    <source>
        <dbReference type="ARBA" id="ARBA00023136"/>
    </source>
</evidence>
<dbReference type="RefSeq" id="WP_217805888.1">
    <property type="nucleotide sequence ID" value="NZ_CP155572.1"/>
</dbReference>
<dbReference type="Proteomes" id="UP000192738">
    <property type="component" value="Unassembled WGS sequence"/>
</dbReference>
<keyword evidence="2" id="KW-1003">Cell membrane</keyword>
<feature type="transmembrane region" description="Helical" evidence="6">
    <location>
        <begin position="12"/>
        <end position="29"/>
    </location>
</feature>
<evidence type="ECO:0000256" key="2">
    <source>
        <dbReference type="ARBA" id="ARBA00022475"/>
    </source>
</evidence>
<organism evidence="7 8">
    <name type="scientific">Sporomusa malonica</name>
    <dbReference type="NCBI Taxonomy" id="112901"/>
    <lineage>
        <taxon>Bacteria</taxon>
        <taxon>Bacillati</taxon>
        <taxon>Bacillota</taxon>
        <taxon>Negativicutes</taxon>
        <taxon>Selenomonadales</taxon>
        <taxon>Sporomusaceae</taxon>
        <taxon>Sporomusa</taxon>
    </lineage>
</organism>
<dbReference type="EMBL" id="FWXI01000004">
    <property type="protein sequence ID" value="SMC50747.1"/>
    <property type="molecule type" value="Genomic_DNA"/>
</dbReference>
<keyword evidence="8" id="KW-1185">Reference proteome</keyword>
<reference evidence="7 8" key="1">
    <citation type="submission" date="2017-04" db="EMBL/GenBank/DDBJ databases">
        <authorList>
            <person name="Afonso C.L."/>
            <person name="Miller P.J."/>
            <person name="Scott M.A."/>
            <person name="Spackman E."/>
            <person name="Goraichik I."/>
            <person name="Dimitrov K.M."/>
            <person name="Suarez D.L."/>
            <person name="Swayne D.E."/>
        </authorList>
    </citation>
    <scope>NUCLEOTIDE SEQUENCE [LARGE SCALE GENOMIC DNA]</scope>
    <source>
        <strain evidence="7 8">DSM 5090</strain>
    </source>
</reference>
<dbReference type="PANTHER" id="PTHR33931">
    <property type="entry name" value="HOLIN-LIKE PROTEIN CIDA-RELATED"/>
    <property type="match status" value="1"/>
</dbReference>
<name>A0A1W1ZQW6_9FIRM</name>
<dbReference type="InterPro" id="IPR005538">
    <property type="entry name" value="LrgA/CidA"/>
</dbReference>
<evidence type="ECO:0000313" key="8">
    <source>
        <dbReference type="Proteomes" id="UP000192738"/>
    </source>
</evidence>
<keyword evidence="5 6" id="KW-0472">Membrane</keyword>